<sequence>MPIQADEQLKLNKAVKRWVDLRSCQGQRLRWFVACVDAVLLGGYIFRGSLELLSPSGRPTGKPDAANAVLRRWTIARLPRGGEMDFCPVFANVNFIGGYVKLSQLAAADPGILRDQLFFEQYDLRFHPVLLLGNPQISPEEKRRRMQIVERTEQALYRIMLERAAAAKAGLTFPVAAQPGALNAGDLRYLSAKQLELYREFFSDGQGGIDFAGVQRAFERFDNGELQGNAYPGALQPDSASDFLYAEFALQAIYNDIEPQVWSELLKSFVKTQEIYVDVYRPPGVKQPDLDDYAFTHFRSERQVDQPHKERQRQRYDRMSLGELEAAYRRNLARAQSPAAGGGEEAVIPQESRQNEPFSLQ</sequence>
<protein>
    <submittedName>
        <fullName evidence="2">Uncharacterized protein</fullName>
    </submittedName>
</protein>
<dbReference type="EMBL" id="MYFO01000003">
    <property type="protein sequence ID" value="TFE90964.1"/>
    <property type="molecule type" value="Genomic_DNA"/>
</dbReference>
<gene>
    <name evidence="2" type="ORF">B5M42_03835</name>
</gene>
<evidence type="ECO:0000313" key="3">
    <source>
        <dbReference type="Proteomes" id="UP000298246"/>
    </source>
</evidence>
<dbReference type="RefSeq" id="WP_134749902.1">
    <property type="nucleotide sequence ID" value="NZ_MYFO02000007.1"/>
</dbReference>
<name>A0A4Y8QA20_9BACL</name>
<proteinExistence type="predicted"/>
<comment type="caution">
    <text evidence="2">The sequence shown here is derived from an EMBL/GenBank/DDBJ whole genome shotgun (WGS) entry which is preliminary data.</text>
</comment>
<accession>A0A4Y8QA20</accession>
<feature type="compositionally biased region" description="Polar residues" evidence="1">
    <location>
        <begin position="351"/>
        <end position="361"/>
    </location>
</feature>
<evidence type="ECO:0000313" key="2">
    <source>
        <dbReference type="EMBL" id="TFE90964.1"/>
    </source>
</evidence>
<organism evidence="2 3">
    <name type="scientific">Paenibacillus athensensis</name>
    <dbReference type="NCBI Taxonomy" id="1967502"/>
    <lineage>
        <taxon>Bacteria</taxon>
        <taxon>Bacillati</taxon>
        <taxon>Bacillota</taxon>
        <taxon>Bacilli</taxon>
        <taxon>Bacillales</taxon>
        <taxon>Paenibacillaceae</taxon>
        <taxon>Paenibacillus</taxon>
    </lineage>
</organism>
<dbReference type="AlphaFoldDB" id="A0A4Y8QA20"/>
<reference evidence="2 3" key="1">
    <citation type="submission" date="2017-03" db="EMBL/GenBank/DDBJ databases">
        <title>Isolation of Levoglucosan Utilizing Bacteria.</title>
        <authorList>
            <person name="Arya A.S."/>
        </authorList>
    </citation>
    <scope>NUCLEOTIDE SEQUENCE [LARGE SCALE GENOMIC DNA]</scope>
    <source>
        <strain evidence="2 3">MEC069</strain>
    </source>
</reference>
<dbReference type="Proteomes" id="UP000298246">
    <property type="component" value="Unassembled WGS sequence"/>
</dbReference>
<keyword evidence="3" id="KW-1185">Reference proteome</keyword>
<feature type="region of interest" description="Disordered" evidence="1">
    <location>
        <begin position="332"/>
        <end position="361"/>
    </location>
</feature>
<evidence type="ECO:0000256" key="1">
    <source>
        <dbReference type="SAM" id="MobiDB-lite"/>
    </source>
</evidence>